<keyword evidence="2" id="KW-1185">Reference proteome</keyword>
<organism evidence="1 2">
    <name type="scientific">Streptomyces cellulosae</name>
    <dbReference type="NCBI Taxonomy" id="1968"/>
    <lineage>
        <taxon>Bacteria</taxon>
        <taxon>Bacillati</taxon>
        <taxon>Actinomycetota</taxon>
        <taxon>Actinomycetes</taxon>
        <taxon>Kitasatosporales</taxon>
        <taxon>Streptomycetaceae</taxon>
        <taxon>Streptomyces</taxon>
    </lineage>
</organism>
<sequence>MADPAQPLWHYAVDSRSRSWWRRARKVAEDTCLSPAARAIALRTARDHALIRHPDQLKPPPAETERGEALAWLSRHGGDRSSAGAAVLPLREEKRGDALLRGRLPVRGDGPGQLPW</sequence>
<name>A0ABW6JH02_STRCE</name>
<protein>
    <recommendedName>
        <fullName evidence="3">DUF2188 domain-containing protein</fullName>
    </recommendedName>
</protein>
<comment type="caution">
    <text evidence="1">The sequence shown here is derived from an EMBL/GenBank/DDBJ whole genome shotgun (WGS) entry which is preliminary data.</text>
</comment>
<evidence type="ECO:0000313" key="1">
    <source>
        <dbReference type="EMBL" id="MFE7964663.1"/>
    </source>
</evidence>
<evidence type="ECO:0008006" key="3">
    <source>
        <dbReference type="Google" id="ProtNLM"/>
    </source>
</evidence>
<dbReference type="Proteomes" id="UP001600650">
    <property type="component" value="Unassembled WGS sequence"/>
</dbReference>
<gene>
    <name evidence="1" type="ORF">ACFU0X_16725</name>
</gene>
<dbReference type="RefSeq" id="WP_381726739.1">
    <property type="nucleotide sequence ID" value="NZ_JBHVBU010000041.1"/>
</dbReference>
<reference evidence="1 2" key="1">
    <citation type="submission" date="2024-09" db="EMBL/GenBank/DDBJ databases">
        <title>The Natural Products Discovery Center: Release of the First 8490 Sequenced Strains for Exploring Actinobacteria Biosynthetic Diversity.</title>
        <authorList>
            <person name="Kalkreuter E."/>
            <person name="Kautsar S.A."/>
            <person name="Yang D."/>
            <person name="Bader C.D."/>
            <person name="Teijaro C.N."/>
            <person name="Fluegel L."/>
            <person name="Davis C.M."/>
            <person name="Simpson J.R."/>
            <person name="Lauterbach L."/>
            <person name="Steele A.D."/>
            <person name="Gui C."/>
            <person name="Meng S."/>
            <person name="Li G."/>
            <person name="Viehrig K."/>
            <person name="Ye F."/>
            <person name="Su P."/>
            <person name="Kiefer A.F."/>
            <person name="Nichols A."/>
            <person name="Cepeda A.J."/>
            <person name="Yan W."/>
            <person name="Fan B."/>
            <person name="Jiang Y."/>
            <person name="Adhikari A."/>
            <person name="Zheng C.-J."/>
            <person name="Schuster L."/>
            <person name="Cowan T.M."/>
            <person name="Smanski M.J."/>
            <person name="Chevrette M.G."/>
            <person name="De Carvalho L.P.S."/>
            <person name="Shen B."/>
        </authorList>
    </citation>
    <scope>NUCLEOTIDE SEQUENCE [LARGE SCALE GENOMIC DNA]</scope>
    <source>
        <strain evidence="1 2">NPDC057399</strain>
    </source>
</reference>
<accession>A0ABW6JH02</accession>
<dbReference type="EMBL" id="JBHVBU010000041">
    <property type="protein sequence ID" value="MFE7964663.1"/>
    <property type="molecule type" value="Genomic_DNA"/>
</dbReference>
<evidence type="ECO:0000313" key="2">
    <source>
        <dbReference type="Proteomes" id="UP001600650"/>
    </source>
</evidence>
<proteinExistence type="predicted"/>